<dbReference type="EMBL" id="JACEIK010000138">
    <property type="protein sequence ID" value="MCD7450587.1"/>
    <property type="molecule type" value="Genomic_DNA"/>
</dbReference>
<proteinExistence type="predicted"/>
<accession>A0ABS8RV27</accession>
<dbReference type="Proteomes" id="UP000823775">
    <property type="component" value="Unassembled WGS sequence"/>
</dbReference>
<feature type="region of interest" description="Disordered" evidence="1">
    <location>
        <begin position="41"/>
        <end position="127"/>
    </location>
</feature>
<feature type="compositionally biased region" description="Polar residues" evidence="1">
    <location>
        <begin position="69"/>
        <end position="82"/>
    </location>
</feature>
<feature type="compositionally biased region" description="Acidic residues" evidence="1">
    <location>
        <begin position="54"/>
        <end position="64"/>
    </location>
</feature>
<evidence type="ECO:0000313" key="3">
    <source>
        <dbReference type="Proteomes" id="UP000823775"/>
    </source>
</evidence>
<sequence>MKVTPVDKNHFSLVELGCYTKYICENLVNKKSRIALGKHPQLIGGDAVNNSYVTEEEETDDIGDENINAESDNTDLPSYPDNSKSELDIIPKEDDNELDEELRSFRTERRKKNHLKKEEGAYSNTRS</sequence>
<name>A0ABS8RV27_DATST</name>
<protein>
    <submittedName>
        <fullName evidence="2">Uncharacterized protein</fullName>
    </submittedName>
</protein>
<organism evidence="2 3">
    <name type="scientific">Datura stramonium</name>
    <name type="common">Jimsonweed</name>
    <name type="synonym">Common thornapple</name>
    <dbReference type="NCBI Taxonomy" id="4076"/>
    <lineage>
        <taxon>Eukaryota</taxon>
        <taxon>Viridiplantae</taxon>
        <taxon>Streptophyta</taxon>
        <taxon>Embryophyta</taxon>
        <taxon>Tracheophyta</taxon>
        <taxon>Spermatophyta</taxon>
        <taxon>Magnoliopsida</taxon>
        <taxon>eudicotyledons</taxon>
        <taxon>Gunneridae</taxon>
        <taxon>Pentapetalae</taxon>
        <taxon>asterids</taxon>
        <taxon>lamiids</taxon>
        <taxon>Solanales</taxon>
        <taxon>Solanaceae</taxon>
        <taxon>Solanoideae</taxon>
        <taxon>Datureae</taxon>
        <taxon>Datura</taxon>
    </lineage>
</organism>
<feature type="compositionally biased region" description="Basic and acidic residues" evidence="1">
    <location>
        <begin position="83"/>
        <end position="93"/>
    </location>
</feature>
<evidence type="ECO:0000256" key="1">
    <source>
        <dbReference type="SAM" id="MobiDB-lite"/>
    </source>
</evidence>
<evidence type="ECO:0000313" key="2">
    <source>
        <dbReference type="EMBL" id="MCD7450587.1"/>
    </source>
</evidence>
<reference evidence="2 3" key="1">
    <citation type="journal article" date="2021" name="BMC Genomics">
        <title>Datura genome reveals duplications of psychoactive alkaloid biosynthetic genes and high mutation rate following tissue culture.</title>
        <authorList>
            <person name="Rajewski A."/>
            <person name="Carter-House D."/>
            <person name="Stajich J."/>
            <person name="Litt A."/>
        </authorList>
    </citation>
    <scope>NUCLEOTIDE SEQUENCE [LARGE SCALE GENOMIC DNA]</scope>
    <source>
        <strain evidence="2">AR-01</strain>
    </source>
</reference>
<keyword evidence="3" id="KW-1185">Reference proteome</keyword>
<gene>
    <name evidence="2" type="ORF">HAX54_007383</name>
</gene>
<comment type="caution">
    <text evidence="2">The sequence shown here is derived from an EMBL/GenBank/DDBJ whole genome shotgun (WGS) entry which is preliminary data.</text>
</comment>